<dbReference type="EMBL" id="AJSR01000617">
    <property type="protein sequence ID" value="EKM32715.1"/>
    <property type="molecule type" value="Genomic_DNA"/>
</dbReference>
<reference evidence="1 2" key="1">
    <citation type="submission" date="2012-10" db="EMBL/GenBank/DDBJ databases">
        <title>Genome sequence of Vibrio Cholerae HENC-02.</title>
        <authorList>
            <person name="Eppinger M."/>
            <person name="Hasan N.A."/>
            <person name="Sengamalay N."/>
            <person name="Hine E."/>
            <person name="Su Q."/>
            <person name="Daugherty S.C."/>
            <person name="Young S."/>
            <person name="Sadzewicz L."/>
            <person name="Tallon L."/>
            <person name="Cebula T.A."/>
            <person name="Ravel J."/>
            <person name="Colwell R.R."/>
        </authorList>
    </citation>
    <scope>NUCLEOTIDE SEQUENCE [LARGE SCALE GENOMIC DNA]</scope>
    <source>
        <strain evidence="1 2">HENC-02</strain>
    </source>
</reference>
<sequence>MTAASELINFNEQDTLNSINTAYDQQYSALRIDENISHYNKLNAEIESTKIKLATNVEMI</sequence>
<accession>A0A454D220</accession>
<dbReference type="AlphaFoldDB" id="A0A454D220"/>
<protein>
    <submittedName>
        <fullName evidence="1">Uncharacterized protein</fullName>
    </submittedName>
</protein>
<gene>
    <name evidence="1" type="ORF">VCHENC02_1753</name>
</gene>
<feature type="non-terminal residue" evidence="1">
    <location>
        <position position="60"/>
    </location>
</feature>
<proteinExistence type="predicted"/>
<name>A0A454D220_VIBHA</name>
<comment type="caution">
    <text evidence="1">The sequence shown here is derived from an EMBL/GenBank/DDBJ whole genome shotgun (WGS) entry which is preliminary data.</text>
</comment>
<evidence type="ECO:0000313" key="1">
    <source>
        <dbReference type="EMBL" id="EKM32715.1"/>
    </source>
</evidence>
<organism evidence="1 2">
    <name type="scientific">Vibrio harveyi</name>
    <name type="common">Beneckea harveyi</name>
    <dbReference type="NCBI Taxonomy" id="669"/>
    <lineage>
        <taxon>Bacteria</taxon>
        <taxon>Pseudomonadati</taxon>
        <taxon>Pseudomonadota</taxon>
        <taxon>Gammaproteobacteria</taxon>
        <taxon>Vibrionales</taxon>
        <taxon>Vibrionaceae</taxon>
        <taxon>Vibrio</taxon>
    </lineage>
</organism>
<dbReference type="Proteomes" id="UP000008367">
    <property type="component" value="Unassembled WGS sequence"/>
</dbReference>
<evidence type="ECO:0000313" key="2">
    <source>
        <dbReference type="Proteomes" id="UP000008367"/>
    </source>
</evidence>